<accession>C7NN09</accession>
<feature type="compositionally biased region" description="Low complexity" evidence="2">
    <location>
        <begin position="17"/>
        <end position="34"/>
    </location>
</feature>
<evidence type="ECO:0000313" key="3">
    <source>
        <dbReference type="EMBL" id="ACV11409.1"/>
    </source>
</evidence>
<proteinExistence type="predicted"/>
<dbReference type="SUPFAM" id="SSF53850">
    <property type="entry name" value="Periplasmic binding protein-like II"/>
    <property type="match status" value="1"/>
</dbReference>
<dbReference type="HOGENOM" id="CLU_701328_0_0_2"/>
<evidence type="ECO:0000313" key="4">
    <source>
        <dbReference type="Proteomes" id="UP000002071"/>
    </source>
</evidence>
<dbReference type="PANTHER" id="PTHR30006">
    <property type="entry name" value="THIAMINE-BINDING PERIPLASMIC PROTEIN-RELATED"/>
    <property type="match status" value="1"/>
</dbReference>
<keyword evidence="1" id="KW-0732">Signal</keyword>
<keyword evidence="4" id="KW-1185">Reference proteome</keyword>
<dbReference type="AlphaFoldDB" id="C7NN09"/>
<name>C7NN09_HALUD</name>
<dbReference type="KEGG" id="hut:Huta_1233"/>
<dbReference type="eggNOG" id="arCOG00227">
    <property type="taxonomic scope" value="Archaea"/>
</dbReference>
<reference evidence="3 4" key="1">
    <citation type="journal article" date="2009" name="Stand. Genomic Sci.">
        <title>Complete genome sequence of Halorhabdus utahensis type strain (AX-2).</title>
        <authorList>
            <person name="Anderson I."/>
            <person name="Tindall B.J."/>
            <person name="Pomrenke H."/>
            <person name="Goker M."/>
            <person name="Lapidus A."/>
            <person name="Nolan M."/>
            <person name="Copeland A."/>
            <person name="Glavina Del Rio T."/>
            <person name="Chen F."/>
            <person name="Tice H."/>
            <person name="Cheng J.F."/>
            <person name="Lucas S."/>
            <person name="Chertkov O."/>
            <person name="Bruce D."/>
            <person name="Brettin T."/>
            <person name="Detter J.C."/>
            <person name="Han C."/>
            <person name="Goodwin L."/>
            <person name="Land M."/>
            <person name="Hauser L."/>
            <person name="Chang Y.J."/>
            <person name="Jeffries C.D."/>
            <person name="Pitluck S."/>
            <person name="Pati A."/>
            <person name="Mavromatis K."/>
            <person name="Ivanova N."/>
            <person name="Ovchinnikova G."/>
            <person name="Chen A."/>
            <person name="Palaniappan K."/>
            <person name="Chain P."/>
            <person name="Rohde M."/>
            <person name="Bristow J."/>
            <person name="Eisen J.A."/>
            <person name="Markowitz V."/>
            <person name="Hugenholtz P."/>
            <person name="Kyrpides N.C."/>
            <person name="Klenk H.P."/>
        </authorList>
    </citation>
    <scope>NUCLEOTIDE SEQUENCE [LARGE SCALE GENOMIC DNA]</scope>
    <source>
        <strain evidence="4">DSM 12940 / JCM 11049 / AX-2</strain>
    </source>
</reference>
<protein>
    <recommendedName>
        <fullName evidence="5">Extracellular solute-binding protein family 1</fullName>
    </recommendedName>
</protein>
<gene>
    <name evidence="3" type="ordered locus">Huta_1233</name>
</gene>
<dbReference type="Gene3D" id="3.40.190.10">
    <property type="entry name" value="Periplasmic binding protein-like II"/>
    <property type="match status" value="2"/>
</dbReference>
<sequence length="393" mass="43414">MSAAAVLAAGCLGGQNGDDTTGTGNGTTTPTGTTEADAETWREEMKAQAESELEDDKLQVWAQSPTEKKVMEEVFNGYPVEESILFEEAPIIDEGEPWEPLKDNVEIEALDTTKQANTYRRQVKTGSVEKDIITTDYLPTLVKQDVEVTDLSDIPAWRENVPQRLRDLTSEIAYYRGKAVSCVYNTESVEEPPEDLMDLLSDRFDDKSLILDVTPNPIVAHVFTEKYADSVPPRLEALGSDMTGTEFLEAIGAQNPALDQSAYAMQQEVGTGSSDVALFGPLTVTYDLQVEGLPIKPVEHPSAHILRPKGIGITNEPPHPAAAKLFIDYVLSNPSVQLFEKGVLSMDYQRSNPEGAAEWLNADWQEPYTQFEIESSTKTVREKWREALDVPNV</sequence>
<feature type="region of interest" description="Disordered" evidence="2">
    <location>
        <begin position="11"/>
        <end position="56"/>
    </location>
</feature>
<dbReference type="EMBL" id="CP001687">
    <property type="protein sequence ID" value="ACV11409.1"/>
    <property type="molecule type" value="Genomic_DNA"/>
</dbReference>
<dbReference type="STRING" id="519442.Huta_1233"/>
<dbReference type="Proteomes" id="UP000002071">
    <property type="component" value="Chromosome"/>
</dbReference>
<evidence type="ECO:0000256" key="2">
    <source>
        <dbReference type="SAM" id="MobiDB-lite"/>
    </source>
</evidence>
<evidence type="ECO:0008006" key="5">
    <source>
        <dbReference type="Google" id="ProtNLM"/>
    </source>
</evidence>
<feature type="compositionally biased region" description="Basic and acidic residues" evidence="2">
    <location>
        <begin position="39"/>
        <end position="49"/>
    </location>
</feature>
<organism evidence="3 4">
    <name type="scientific">Halorhabdus utahensis (strain DSM 12940 / JCM 11049 / AX-2)</name>
    <dbReference type="NCBI Taxonomy" id="519442"/>
    <lineage>
        <taxon>Archaea</taxon>
        <taxon>Methanobacteriati</taxon>
        <taxon>Methanobacteriota</taxon>
        <taxon>Stenosarchaea group</taxon>
        <taxon>Halobacteria</taxon>
        <taxon>Halobacteriales</taxon>
        <taxon>Haloarculaceae</taxon>
        <taxon>Halorhabdus</taxon>
    </lineage>
</organism>
<evidence type="ECO:0000256" key="1">
    <source>
        <dbReference type="ARBA" id="ARBA00022729"/>
    </source>
</evidence>